<keyword evidence="5" id="KW-0106">Calcium</keyword>
<evidence type="ECO:0000256" key="6">
    <source>
        <dbReference type="ARBA" id="ARBA00023288"/>
    </source>
</evidence>
<dbReference type="PROSITE" id="PS50222">
    <property type="entry name" value="EF_HAND_2"/>
    <property type="match status" value="3"/>
</dbReference>
<keyword evidence="9" id="KW-1185">Reference proteome</keyword>
<gene>
    <name evidence="8" type="ORF">CYY_002041</name>
</gene>
<evidence type="ECO:0000256" key="5">
    <source>
        <dbReference type="ARBA" id="ARBA00022837"/>
    </source>
</evidence>
<evidence type="ECO:0000256" key="1">
    <source>
        <dbReference type="ARBA" id="ARBA00006049"/>
    </source>
</evidence>
<evidence type="ECO:0000256" key="3">
    <source>
        <dbReference type="ARBA" id="ARBA00022723"/>
    </source>
</evidence>
<proteinExistence type="inferred from homology"/>
<keyword evidence="6" id="KW-0449">Lipoprotein</keyword>
<reference evidence="8" key="1">
    <citation type="submission" date="2020-01" db="EMBL/GenBank/DDBJ databases">
        <title>Development of genomics and gene disruption for Polysphondylium violaceum indicates a role for the polyketide synthase stlB in stalk morphogenesis.</title>
        <authorList>
            <person name="Narita B."/>
            <person name="Kawabe Y."/>
            <person name="Kin K."/>
            <person name="Saito T."/>
            <person name="Gibbs R."/>
            <person name="Kuspa A."/>
            <person name="Muzny D."/>
            <person name="Queller D."/>
            <person name="Richards S."/>
            <person name="Strassman J."/>
            <person name="Sucgang R."/>
            <person name="Worley K."/>
            <person name="Schaap P."/>
        </authorList>
    </citation>
    <scope>NUCLEOTIDE SEQUENCE</scope>
    <source>
        <strain evidence="8">QSvi11</strain>
    </source>
</reference>
<dbReference type="InterPro" id="IPR011992">
    <property type="entry name" value="EF-hand-dom_pair"/>
</dbReference>
<organism evidence="8 9">
    <name type="scientific">Polysphondylium violaceum</name>
    <dbReference type="NCBI Taxonomy" id="133409"/>
    <lineage>
        <taxon>Eukaryota</taxon>
        <taxon>Amoebozoa</taxon>
        <taxon>Evosea</taxon>
        <taxon>Eumycetozoa</taxon>
        <taxon>Dictyostelia</taxon>
        <taxon>Dictyosteliales</taxon>
        <taxon>Dictyosteliaceae</taxon>
        <taxon>Polysphondylium</taxon>
    </lineage>
</organism>
<dbReference type="Proteomes" id="UP000695562">
    <property type="component" value="Unassembled WGS sequence"/>
</dbReference>
<protein>
    <recommendedName>
        <fullName evidence="7">EF-hand domain-containing protein</fullName>
    </recommendedName>
</protein>
<dbReference type="PROSITE" id="PS00018">
    <property type="entry name" value="EF_HAND_1"/>
    <property type="match status" value="3"/>
</dbReference>
<dbReference type="PRINTS" id="PR00450">
    <property type="entry name" value="RECOVERIN"/>
</dbReference>
<feature type="domain" description="EF-hand" evidence="7">
    <location>
        <begin position="22"/>
        <end position="57"/>
    </location>
</feature>
<evidence type="ECO:0000256" key="2">
    <source>
        <dbReference type="ARBA" id="ARBA00022707"/>
    </source>
</evidence>
<keyword evidence="2" id="KW-0519">Myristate</keyword>
<dbReference type="InterPro" id="IPR028846">
    <property type="entry name" value="Recoverin"/>
</dbReference>
<feature type="domain" description="EF-hand" evidence="7">
    <location>
        <begin position="94"/>
        <end position="129"/>
    </location>
</feature>
<evidence type="ECO:0000256" key="4">
    <source>
        <dbReference type="ARBA" id="ARBA00022737"/>
    </source>
</evidence>
<dbReference type="EMBL" id="AJWJ01000053">
    <property type="protein sequence ID" value="KAF2076671.1"/>
    <property type="molecule type" value="Genomic_DNA"/>
</dbReference>
<dbReference type="InterPro" id="IPR018247">
    <property type="entry name" value="EF_Hand_1_Ca_BS"/>
</dbReference>
<dbReference type="Gene3D" id="1.10.238.10">
    <property type="entry name" value="EF-hand"/>
    <property type="match status" value="1"/>
</dbReference>
<keyword evidence="3" id="KW-0479">Metal-binding</keyword>
<comment type="similarity">
    <text evidence="1">Belongs to the recoverin family.</text>
</comment>
<dbReference type="Pfam" id="PF13499">
    <property type="entry name" value="EF-hand_7"/>
    <property type="match status" value="1"/>
</dbReference>
<name>A0A8J4PZ46_9MYCE</name>
<dbReference type="PANTHER" id="PTHR23055">
    <property type="entry name" value="CALCIUM BINDING PROTEINS"/>
    <property type="match status" value="1"/>
</dbReference>
<dbReference type="GO" id="GO:0005509">
    <property type="term" value="F:calcium ion binding"/>
    <property type="evidence" value="ECO:0007669"/>
    <property type="project" value="InterPro"/>
</dbReference>
<accession>A0A8J4PZ46</accession>
<evidence type="ECO:0000259" key="7">
    <source>
        <dbReference type="PROSITE" id="PS50222"/>
    </source>
</evidence>
<dbReference type="AlphaFoldDB" id="A0A8J4PZ46"/>
<dbReference type="Pfam" id="PF13202">
    <property type="entry name" value="EF-hand_5"/>
    <property type="match status" value="2"/>
</dbReference>
<dbReference type="InterPro" id="IPR002048">
    <property type="entry name" value="EF_hand_dom"/>
</dbReference>
<dbReference type="PANTHER" id="PTHR23055:SF178">
    <property type="entry name" value="NEUROCALCIN HOMOLOG"/>
    <property type="match status" value="1"/>
</dbReference>
<dbReference type="SUPFAM" id="SSF47473">
    <property type="entry name" value="EF-hand"/>
    <property type="match status" value="1"/>
</dbReference>
<evidence type="ECO:0000313" key="9">
    <source>
        <dbReference type="Proteomes" id="UP000695562"/>
    </source>
</evidence>
<comment type="caution">
    <text evidence="8">The sequence shown here is derived from an EMBL/GenBank/DDBJ whole genome shotgun (WGS) entry which is preliminary data.</text>
</comment>
<sequence>MGGKLTKAEIDSISTQTSFNKAEIEKLYEEFKKADTDKNGTFDKNEFVKFFQPRLPTFPASQLLDLFEAFDTDKSGSLDFKEITVALSIIGKGDATDKLTVLFDLYDKDNSGTLEKTEVQALINLMISVGKSMGKKEEDIGRFVTKLMEKIDADKSGAITRSEWITEGAKSPSLLTLLGL</sequence>
<evidence type="ECO:0000313" key="8">
    <source>
        <dbReference type="EMBL" id="KAF2076671.1"/>
    </source>
</evidence>
<feature type="domain" description="EF-hand" evidence="7">
    <location>
        <begin position="58"/>
        <end position="93"/>
    </location>
</feature>
<keyword evidence="4" id="KW-0677">Repeat</keyword>
<dbReference type="OrthoDB" id="191686at2759"/>
<dbReference type="SMART" id="SM00054">
    <property type="entry name" value="EFh"/>
    <property type="match status" value="4"/>
</dbReference>